<comment type="caution">
    <text evidence="4">The sequence shown here is derived from an EMBL/GenBank/DDBJ whole genome shotgun (WGS) entry which is preliminary data.</text>
</comment>
<evidence type="ECO:0000256" key="1">
    <source>
        <dbReference type="ARBA" id="ARBA00004370"/>
    </source>
</evidence>
<dbReference type="AlphaFoldDB" id="A0A498MU22"/>
<dbReference type="GO" id="GO:0050852">
    <property type="term" value="P:T cell receptor signaling pathway"/>
    <property type="evidence" value="ECO:0007669"/>
    <property type="project" value="TreeGrafter"/>
</dbReference>
<evidence type="ECO:0000256" key="2">
    <source>
        <dbReference type="ARBA" id="ARBA00023136"/>
    </source>
</evidence>
<name>A0A498MU22_LABRO</name>
<dbReference type="GO" id="GO:0001817">
    <property type="term" value="P:regulation of cytokine production"/>
    <property type="evidence" value="ECO:0007669"/>
    <property type="project" value="TreeGrafter"/>
</dbReference>
<dbReference type="Proteomes" id="UP000290572">
    <property type="component" value="Unassembled WGS sequence"/>
</dbReference>
<gene>
    <name evidence="4" type="ORF">ROHU_006580</name>
</gene>
<proteinExistence type="predicted"/>
<reference evidence="4 5" key="1">
    <citation type="submission" date="2018-03" db="EMBL/GenBank/DDBJ databases">
        <title>Draft genome sequence of Rohu Carp (Labeo rohita).</title>
        <authorList>
            <person name="Das P."/>
            <person name="Kushwaha B."/>
            <person name="Joshi C.G."/>
            <person name="Kumar D."/>
            <person name="Nagpure N.S."/>
            <person name="Sahoo L."/>
            <person name="Das S.P."/>
            <person name="Bit A."/>
            <person name="Patnaik S."/>
            <person name="Meher P.K."/>
            <person name="Jayasankar P."/>
            <person name="Koringa P.G."/>
            <person name="Patel N.V."/>
            <person name="Hinsu A.T."/>
            <person name="Kumar R."/>
            <person name="Pandey M."/>
            <person name="Agarwal S."/>
            <person name="Srivastava S."/>
            <person name="Singh M."/>
            <person name="Iquebal M.A."/>
            <person name="Jaiswal S."/>
            <person name="Angadi U.B."/>
            <person name="Kumar N."/>
            <person name="Raza M."/>
            <person name="Shah T.M."/>
            <person name="Rai A."/>
            <person name="Jena J.K."/>
        </authorList>
    </citation>
    <scope>NUCLEOTIDE SEQUENCE [LARGE SCALE GENOMIC DNA]</scope>
    <source>
        <strain evidence="4">DASCIFA01</strain>
        <tissue evidence="4">Testis</tissue>
    </source>
</reference>
<dbReference type="InterPro" id="IPR013783">
    <property type="entry name" value="Ig-like_fold"/>
</dbReference>
<comment type="subcellular location">
    <subcellularLocation>
        <location evidence="1">Membrane</location>
    </subcellularLocation>
</comment>
<accession>A0A498MU22</accession>
<dbReference type="Gene3D" id="2.60.40.10">
    <property type="entry name" value="Immunoglobulins"/>
    <property type="match status" value="2"/>
</dbReference>
<organism evidence="4 5">
    <name type="scientific">Labeo rohita</name>
    <name type="common">Indian major carp</name>
    <name type="synonym">Cyprinus rohita</name>
    <dbReference type="NCBI Taxonomy" id="84645"/>
    <lineage>
        <taxon>Eukaryota</taxon>
        <taxon>Metazoa</taxon>
        <taxon>Chordata</taxon>
        <taxon>Craniata</taxon>
        <taxon>Vertebrata</taxon>
        <taxon>Euteleostomi</taxon>
        <taxon>Actinopterygii</taxon>
        <taxon>Neopterygii</taxon>
        <taxon>Teleostei</taxon>
        <taxon>Ostariophysi</taxon>
        <taxon>Cypriniformes</taxon>
        <taxon>Cyprinidae</taxon>
        <taxon>Labeoninae</taxon>
        <taxon>Labeonini</taxon>
        <taxon>Labeo</taxon>
    </lineage>
</organism>
<dbReference type="GO" id="GO:0009897">
    <property type="term" value="C:external side of plasma membrane"/>
    <property type="evidence" value="ECO:0007669"/>
    <property type="project" value="TreeGrafter"/>
</dbReference>
<evidence type="ECO:0000313" key="5">
    <source>
        <dbReference type="Proteomes" id="UP000290572"/>
    </source>
</evidence>
<dbReference type="PANTHER" id="PTHR24100:SF130">
    <property type="entry name" value="BUTYROPHILIN-LIKE PROTEIN 9"/>
    <property type="match status" value="1"/>
</dbReference>
<protein>
    <submittedName>
        <fullName evidence="4">Butyrophilin 2 isoform X1</fullName>
    </submittedName>
</protein>
<dbReference type="GO" id="GO:0005102">
    <property type="term" value="F:signaling receptor binding"/>
    <property type="evidence" value="ECO:0007669"/>
    <property type="project" value="TreeGrafter"/>
</dbReference>
<evidence type="ECO:0000313" key="4">
    <source>
        <dbReference type="EMBL" id="RXN22894.1"/>
    </source>
</evidence>
<evidence type="ECO:0000256" key="3">
    <source>
        <dbReference type="ARBA" id="ARBA00023319"/>
    </source>
</evidence>
<sequence>MKVKNNARAQDVKLVVPTGPVCTDSGSDVILPAHLLPETNAVSMDIRWFKGTELIYQYKNGQDMTNNDRLTMNRVLRLNVDVEIVRMEIALSNDSTLENPEIEKREPLEGGNTIIAQDFKLVVPTGPVCTDSGSDVILPAHLLPETNAVSMDIRWFKGTELIYQYKNGREMTNNDYRNRILQLNVDVEIVWMEIARLWEERVVIKTQDQQENGKPPLGKSYHPQIHHYRFCEG</sequence>
<dbReference type="PANTHER" id="PTHR24100">
    <property type="entry name" value="BUTYROPHILIN"/>
    <property type="match status" value="1"/>
</dbReference>
<dbReference type="InterPro" id="IPR050504">
    <property type="entry name" value="IgSF_BTN/MOG"/>
</dbReference>
<keyword evidence="5" id="KW-1185">Reference proteome</keyword>
<keyword evidence="2" id="KW-0472">Membrane</keyword>
<dbReference type="EMBL" id="QBIY01012576">
    <property type="protein sequence ID" value="RXN22894.1"/>
    <property type="molecule type" value="Genomic_DNA"/>
</dbReference>
<keyword evidence="3" id="KW-0393">Immunoglobulin domain</keyword>